<gene>
    <name evidence="1" type="ORF">SDC9_151034</name>
</gene>
<reference evidence="1" key="1">
    <citation type="submission" date="2019-08" db="EMBL/GenBank/DDBJ databases">
        <authorList>
            <person name="Kucharzyk K."/>
            <person name="Murdoch R.W."/>
            <person name="Higgins S."/>
            <person name="Loffler F."/>
        </authorList>
    </citation>
    <scope>NUCLEOTIDE SEQUENCE</scope>
</reference>
<comment type="caution">
    <text evidence="1">The sequence shown here is derived from an EMBL/GenBank/DDBJ whole genome shotgun (WGS) entry which is preliminary data.</text>
</comment>
<evidence type="ECO:0000313" key="1">
    <source>
        <dbReference type="EMBL" id="MPN03800.1"/>
    </source>
</evidence>
<accession>A0A645ER32</accession>
<sequence>MGEDGRTFQAEVIGDLLNGRRHAGPFLKIFDETDDFLLSFGQTLHRRGSGFAIG</sequence>
<proteinExistence type="predicted"/>
<organism evidence="1">
    <name type="scientific">bioreactor metagenome</name>
    <dbReference type="NCBI Taxonomy" id="1076179"/>
    <lineage>
        <taxon>unclassified sequences</taxon>
        <taxon>metagenomes</taxon>
        <taxon>ecological metagenomes</taxon>
    </lineage>
</organism>
<name>A0A645ER32_9ZZZZ</name>
<dbReference type="AlphaFoldDB" id="A0A645ER32"/>
<dbReference type="EMBL" id="VSSQ01049718">
    <property type="protein sequence ID" value="MPN03800.1"/>
    <property type="molecule type" value="Genomic_DNA"/>
</dbReference>
<protein>
    <submittedName>
        <fullName evidence="1">Uncharacterized protein</fullName>
    </submittedName>
</protein>